<evidence type="ECO:0000313" key="2">
    <source>
        <dbReference type="EMBL" id="KAK6621189.1"/>
    </source>
</evidence>
<dbReference type="Gene3D" id="2.30.29.240">
    <property type="match status" value="1"/>
</dbReference>
<protein>
    <recommendedName>
        <fullName evidence="1">Phosphoinositide phospholipase C beta 1-4-like EF-hand domain-containing protein</fullName>
    </recommendedName>
</protein>
<evidence type="ECO:0000259" key="1">
    <source>
        <dbReference type="Pfam" id="PF22631"/>
    </source>
</evidence>
<name>A0AAN8NM56_POLSC</name>
<accession>A0AAN8NM56</accession>
<dbReference type="InterPro" id="IPR011992">
    <property type="entry name" value="EF-hand-dom_pair"/>
</dbReference>
<comment type="caution">
    <text evidence="2">The sequence shown here is derived from an EMBL/GenBank/DDBJ whole genome shotgun (WGS) entry which is preliminary data.</text>
</comment>
<dbReference type="InterPro" id="IPR053945">
    <property type="entry name" value="PLCB1-4-like_EFh"/>
</dbReference>
<sequence length="119" mass="14016">MFERMCTTDVSSLWTEEIVKLAYNINQMNLSTSRFLEKAHTRITLMTDKNDKISVKNIIKMFAQNKDDRKKVEKALEAAGMPSGKSDALSLQKFTFEDFFNFYKHLTMRTEVERIFEQM</sequence>
<proteinExistence type="predicted"/>
<feature type="domain" description="Phosphoinositide phospholipase C beta 1-4-like EF-hand" evidence="1">
    <location>
        <begin position="36"/>
        <end position="106"/>
    </location>
</feature>
<dbReference type="EMBL" id="JAWJWE010000039">
    <property type="protein sequence ID" value="KAK6621189.1"/>
    <property type="molecule type" value="Genomic_DNA"/>
</dbReference>
<organism evidence="2 3">
    <name type="scientific">Polyplax serrata</name>
    <name type="common">Common mouse louse</name>
    <dbReference type="NCBI Taxonomy" id="468196"/>
    <lineage>
        <taxon>Eukaryota</taxon>
        <taxon>Metazoa</taxon>
        <taxon>Ecdysozoa</taxon>
        <taxon>Arthropoda</taxon>
        <taxon>Hexapoda</taxon>
        <taxon>Insecta</taxon>
        <taxon>Pterygota</taxon>
        <taxon>Neoptera</taxon>
        <taxon>Paraneoptera</taxon>
        <taxon>Psocodea</taxon>
        <taxon>Troctomorpha</taxon>
        <taxon>Phthiraptera</taxon>
        <taxon>Anoplura</taxon>
        <taxon>Polyplacidae</taxon>
        <taxon>Polyplax</taxon>
    </lineage>
</organism>
<evidence type="ECO:0000313" key="3">
    <source>
        <dbReference type="Proteomes" id="UP001372834"/>
    </source>
</evidence>
<dbReference type="Proteomes" id="UP001372834">
    <property type="component" value="Unassembled WGS sequence"/>
</dbReference>
<dbReference type="Pfam" id="PF22631">
    <property type="entry name" value="PLCB1-4-like_EFh"/>
    <property type="match status" value="1"/>
</dbReference>
<dbReference type="SUPFAM" id="SSF47473">
    <property type="entry name" value="EF-hand"/>
    <property type="match status" value="1"/>
</dbReference>
<reference evidence="2 3" key="1">
    <citation type="submission" date="2023-10" db="EMBL/GenBank/DDBJ databases">
        <title>Genomes of two closely related lineages of the louse Polyplax serrata with different host specificities.</title>
        <authorList>
            <person name="Martinu J."/>
            <person name="Tarabai H."/>
            <person name="Stefka J."/>
            <person name="Hypsa V."/>
        </authorList>
    </citation>
    <scope>NUCLEOTIDE SEQUENCE [LARGE SCALE GENOMIC DNA]</scope>
    <source>
        <strain evidence="2">HR10_N</strain>
    </source>
</reference>
<gene>
    <name evidence="2" type="ORF">RUM43_011495</name>
</gene>
<dbReference type="AlphaFoldDB" id="A0AAN8NM56"/>